<name>A0ABU6QXN5_9FABA</name>
<evidence type="ECO:0000313" key="1">
    <source>
        <dbReference type="EMBL" id="MED6116256.1"/>
    </source>
</evidence>
<keyword evidence="2" id="KW-1185">Reference proteome</keyword>
<proteinExistence type="predicted"/>
<dbReference type="EMBL" id="JASCZI010002518">
    <property type="protein sequence ID" value="MED6116256.1"/>
    <property type="molecule type" value="Genomic_DNA"/>
</dbReference>
<comment type="caution">
    <text evidence="1">The sequence shown here is derived from an EMBL/GenBank/DDBJ whole genome shotgun (WGS) entry which is preliminary data.</text>
</comment>
<reference evidence="1 2" key="1">
    <citation type="journal article" date="2023" name="Plants (Basel)">
        <title>Bridging the Gap: Combining Genomics and Transcriptomics Approaches to Understand Stylosanthes scabra, an Orphan Legume from the Brazilian Caatinga.</title>
        <authorList>
            <person name="Ferreira-Neto J.R.C."/>
            <person name="da Silva M.D."/>
            <person name="Binneck E."/>
            <person name="de Melo N.F."/>
            <person name="da Silva R.H."/>
            <person name="de Melo A.L.T.M."/>
            <person name="Pandolfi V."/>
            <person name="Bustamante F.O."/>
            <person name="Brasileiro-Vidal A.C."/>
            <person name="Benko-Iseppon A.M."/>
        </authorList>
    </citation>
    <scope>NUCLEOTIDE SEQUENCE [LARGE SCALE GENOMIC DNA]</scope>
    <source>
        <tissue evidence="1">Leaves</tissue>
    </source>
</reference>
<sequence length="106" mass="12321">MKNPFINLAAWKRRTAQALVTRIRRSIEPLQVTALRYGTAKTVVTHIELLQELELSQALWQRPGDAVVPQIKRVQVRRKPHLPDIESEAVLRQRDLLRVLLCTEQH</sequence>
<protein>
    <submittedName>
        <fullName evidence="1">Uncharacterized protein</fullName>
    </submittedName>
</protein>
<gene>
    <name evidence="1" type="ORF">PIB30_098428</name>
</gene>
<evidence type="ECO:0000313" key="2">
    <source>
        <dbReference type="Proteomes" id="UP001341840"/>
    </source>
</evidence>
<dbReference type="Proteomes" id="UP001341840">
    <property type="component" value="Unassembled WGS sequence"/>
</dbReference>
<accession>A0ABU6QXN5</accession>
<organism evidence="1 2">
    <name type="scientific">Stylosanthes scabra</name>
    <dbReference type="NCBI Taxonomy" id="79078"/>
    <lineage>
        <taxon>Eukaryota</taxon>
        <taxon>Viridiplantae</taxon>
        <taxon>Streptophyta</taxon>
        <taxon>Embryophyta</taxon>
        <taxon>Tracheophyta</taxon>
        <taxon>Spermatophyta</taxon>
        <taxon>Magnoliopsida</taxon>
        <taxon>eudicotyledons</taxon>
        <taxon>Gunneridae</taxon>
        <taxon>Pentapetalae</taxon>
        <taxon>rosids</taxon>
        <taxon>fabids</taxon>
        <taxon>Fabales</taxon>
        <taxon>Fabaceae</taxon>
        <taxon>Papilionoideae</taxon>
        <taxon>50 kb inversion clade</taxon>
        <taxon>dalbergioids sensu lato</taxon>
        <taxon>Dalbergieae</taxon>
        <taxon>Pterocarpus clade</taxon>
        <taxon>Stylosanthes</taxon>
    </lineage>
</organism>